<evidence type="ECO:0000256" key="5">
    <source>
        <dbReference type="ARBA" id="ARBA00022827"/>
    </source>
</evidence>
<dbReference type="EMBL" id="MSDQ01000025">
    <property type="protein sequence ID" value="OLO11200.1"/>
    <property type="molecule type" value="Genomic_DNA"/>
</dbReference>
<dbReference type="InterPro" id="IPR050151">
    <property type="entry name" value="Class-I_Pyr_Nuc-Dis_Oxidored"/>
</dbReference>
<dbReference type="Gene3D" id="3.30.390.30">
    <property type="match status" value="1"/>
</dbReference>
<dbReference type="PANTHER" id="PTHR22912">
    <property type="entry name" value="DISULFIDE OXIDOREDUCTASE"/>
    <property type="match status" value="1"/>
</dbReference>
<dbReference type="SUPFAM" id="SSF55424">
    <property type="entry name" value="FAD/NAD-linked reductases, dimerisation (C-terminal) domain"/>
    <property type="match status" value="1"/>
</dbReference>
<dbReference type="PRINTS" id="PR00411">
    <property type="entry name" value="PNDRDTASEI"/>
</dbReference>
<keyword evidence="7" id="KW-0520">NAD</keyword>
<evidence type="ECO:0000256" key="3">
    <source>
        <dbReference type="ARBA" id="ARBA00016961"/>
    </source>
</evidence>
<dbReference type="FunFam" id="3.30.390.30:FF:000001">
    <property type="entry name" value="Dihydrolipoyl dehydrogenase"/>
    <property type="match status" value="1"/>
</dbReference>
<keyword evidence="5" id="KW-0274">FAD</keyword>
<dbReference type="GO" id="GO:0050660">
    <property type="term" value="F:flavin adenine dinucleotide binding"/>
    <property type="evidence" value="ECO:0007669"/>
    <property type="project" value="TreeGrafter"/>
</dbReference>
<dbReference type="Proteomes" id="UP000186806">
    <property type="component" value="Unassembled WGS sequence"/>
</dbReference>
<dbReference type="InterPro" id="IPR004099">
    <property type="entry name" value="Pyr_nucl-diS_OxRdtase_dimer"/>
</dbReference>
<protein>
    <recommendedName>
        <fullName evidence="3">Dihydrolipoyl dehydrogenase</fullName>
    </recommendedName>
</protein>
<dbReference type="InterPro" id="IPR016156">
    <property type="entry name" value="FAD/NAD-linked_Rdtase_dimer_sf"/>
</dbReference>
<dbReference type="InterPro" id="IPR036188">
    <property type="entry name" value="FAD/NAD-bd_sf"/>
</dbReference>
<evidence type="ECO:0000256" key="7">
    <source>
        <dbReference type="ARBA" id="ARBA00023027"/>
    </source>
</evidence>
<comment type="similarity">
    <text evidence="2">Belongs to the class-I pyridine nucleotide-disulfide oxidoreductase family.</text>
</comment>
<accession>A0A1Q8TBY5</accession>
<comment type="cofactor">
    <cofactor evidence="1">
        <name>FAD</name>
        <dbReference type="ChEBI" id="CHEBI:57692"/>
    </cofactor>
</comment>
<dbReference type="PANTHER" id="PTHR22912:SF217">
    <property type="entry name" value="DIHYDROLIPOYL DEHYDROGENASE"/>
    <property type="match status" value="1"/>
</dbReference>
<evidence type="ECO:0000313" key="10">
    <source>
        <dbReference type="Proteomes" id="UP000186806"/>
    </source>
</evidence>
<evidence type="ECO:0000256" key="4">
    <source>
        <dbReference type="ARBA" id="ARBA00022630"/>
    </source>
</evidence>
<evidence type="ECO:0000256" key="6">
    <source>
        <dbReference type="ARBA" id="ARBA00023002"/>
    </source>
</evidence>
<name>A0A1Q8TBY5_9GAMM</name>
<comment type="caution">
    <text evidence="9">The sequence shown here is derived from an EMBL/GenBank/DDBJ whole genome shotgun (WGS) entry which is preliminary data.</text>
</comment>
<proteinExistence type="inferred from homology"/>
<dbReference type="Pfam" id="PF02852">
    <property type="entry name" value="Pyr_redox_dim"/>
    <property type="match status" value="1"/>
</dbReference>
<evidence type="ECO:0000256" key="2">
    <source>
        <dbReference type="ARBA" id="ARBA00007532"/>
    </source>
</evidence>
<reference evidence="9 10" key="1">
    <citation type="submission" date="2016-12" db="EMBL/GenBank/DDBJ databases">
        <title>Draft genome sequences of strains Salinicola socius SMB35, Salinicola sp. MH3R3-1 and Chromohalobacter sp. SMB17 from the Verkhnekamsk potash mining region of Russia.</title>
        <authorList>
            <person name="Mavrodi D.V."/>
            <person name="Olsson B.E."/>
            <person name="Korsakova E.S."/>
            <person name="Pyankova A."/>
            <person name="Mavrodi O.V."/>
            <person name="Plotnikova E.G."/>
        </authorList>
    </citation>
    <scope>NUCLEOTIDE SEQUENCE [LARGE SCALE GENOMIC DNA]</scope>
    <source>
        <strain evidence="9 10">SMB17</strain>
    </source>
</reference>
<dbReference type="SUPFAM" id="SSF51905">
    <property type="entry name" value="FAD/NAD(P)-binding domain"/>
    <property type="match status" value="1"/>
</dbReference>
<dbReference type="GO" id="GO:0006103">
    <property type="term" value="P:2-oxoglutarate metabolic process"/>
    <property type="evidence" value="ECO:0007669"/>
    <property type="project" value="TreeGrafter"/>
</dbReference>
<evidence type="ECO:0000256" key="1">
    <source>
        <dbReference type="ARBA" id="ARBA00001974"/>
    </source>
</evidence>
<evidence type="ECO:0000259" key="8">
    <source>
        <dbReference type="Pfam" id="PF02852"/>
    </source>
</evidence>
<feature type="domain" description="Pyridine nucleotide-disulphide oxidoreductase dimerisation" evidence="8">
    <location>
        <begin position="52"/>
        <end position="156"/>
    </location>
</feature>
<keyword evidence="10" id="KW-1185">Reference proteome</keyword>
<organism evidence="9 10">
    <name type="scientific">Chromohalobacter japonicus</name>
    <dbReference type="NCBI Taxonomy" id="223900"/>
    <lineage>
        <taxon>Bacteria</taxon>
        <taxon>Pseudomonadati</taxon>
        <taxon>Pseudomonadota</taxon>
        <taxon>Gammaproteobacteria</taxon>
        <taxon>Oceanospirillales</taxon>
        <taxon>Halomonadaceae</taxon>
        <taxon>Chromohalobacter</taxon>
    </lineage>
</organism>
<dbReference type="Gene3D" id="3.50.50.60">
    <property type="entry name" value="FAD/NAD(P)-binding domain"/>
    <property type="match status" value="1"/>
</dbReference>
<dbReference type="AlphaFoldDB" id="A0A1Q8TBY5"/>
<keyword evidence="4" id="KW-0285">Flavoprotein</keyword>
<gene>
    <name evidence="9" type="ORF">BTW10_10390</name>
</gene>
<evidence type="ECO:0000313" key="9">
    <source>
        <dbReference type="EMBL" id="OLO11200.1"/>
    </source>
</evidence>
<sequence length="164" mass="17691">MDDTLRTRHPDIYAYGDIIGQAMFKHTSSYEGELAYRNSQGGAETVTYRANPHAVFSHPQIGAVGLTEAQCRDQGLDYATARVDYADIAKGRIVGAPPGFAKLIVERGSDRILDFHMIGPQAADLVHEVVIAMNAGGTAGLVRDSIHTHPSLPELVRAVFDSTA</sequence>
<dbReference type="GO" id="GO:0004148">
    <property type="term" value="F:dihydrolipoyl dehydrogenase (NADH) activity"/>
    <property type="evidence" value="ECO:0007669"/>
    <property type="project" value="TreeGrafter"/>
</dbReference>
<keyword evidence="6" id="KW-0560">Oxidoreductase</keyword>